<dbReference type="PANTHER" id="PTHR30466:SF1">
    <property type="entry name" value="FMN REDUCTASE (NADH) RUTF"/>
    <property type="match status" value="1"/>
</dbReference>
<dbReference type="GeneID" id="95354389"/>
<dbReference type="EMBL" id="BNBO01000021">
    <property type="protein sequence ID" value="GHH74007.1"/>
    <property type="molecule type" value="Genomic_DNA"/>
</dbReference>
<dbReference type="AlphaFoldDB" id="A0A919KVG1"/>
<dbReference type="InterPro" id="IPR002563">
    <property type="entry name" value="Flavin_Rdtase-like_dom"/>
</dbReference>
<dbReference type="PANTHER" id="PTHR30466">
    <property type="entry name" value="FLAVIN REDUCTASE"/>
    <property type="match status" value="1"/>
</dbReference>
<dbReference type="GO" id="GO:0042602">
    <property type="term" value="F:riboflavin reductase (NADPH) activity"/>
    <property type="evidence" value="ECO:0007669"/>
    <property type="project" value="TreeGrafter"/>
</dbReference>
<reference evidence="3" key="2">
    <citation type="submission" date="2020-09" db="EMBL/GenBank/DDBJ databases">
        <authorList>
            <person name="Sun Q."/>
            <person name="Ohkuma M."/>
        </authorList>
    </citation>
    <scope>NUCLEOTIDE SEQUENCE</scope>
    <source>
        <strain evidence="3">JCM 4646</strain>
    </source>
</reference>
<comment type="caution">
    <text evidence="3">The sequence shown here is derived from an EMBL/GenBank/DDBJ whole genome shotgun (WGS) entry which is preliminary data.</text>
</comment>
<reference evidence="3" key="1">
    <citation type="journal article" date="2014" name="Int. J. Syst. Evol. Microbiol.">
        <title>Complete genome sequence of Corynebacterium casei LMG S-19264T (=DSM 44701T), isolated from a smear-ripened cheese.</title>
        <authorList>
            <consortium name="US DOE Joint Genome Institute (JGI-PGF)"/>
            <person name="Walter F."/>
            <person name="Albersmeier A."/>
            <person name="Kalinowski J."/>
            <person name="Ruckert C."/>
        </authorList>
    </citation>
    <scope>NUCLEOTIDE SEQUENCE</scope>
    <source>
        <strain evidence="3">JCM 4646</strain>
    </source>
</reference>
<name>A0A919KVG1_9ACTN</name>
<dbReference type="SMART" id="SM00903">
    <property type="entry name" value="Flavin_Reduct"/>
    <property type="match status" value="1"/>
</dbReference>
<organism evidence="3 4">
    <name type="scientific">Kitasatospora indigofera</name>
    <dbReference type="NCBI Taxonomy" id="67307"/>
    <lineage>
        <taxon>Bacteria</taxon>
        <taxon>Bacillati</taxon>
        <taxon>Actinomycetota</taxon>
        <taxon>Actinomycetes</taxon>
        <taxon>Kitasatosporales</taxon>
        <taxon>Streptomycetaceae</taxon>
        <taxon>Kitasatospora</taxon>
    </lineage>
</organism>
<dbReference type="SUPFAM" id="SSF50475">
    <property type="entry name" value="FMN-binding split barrel"/>
    <property type="match status" value="1"/>
</dbReference>
<proteinExistence type="predicted"/>
<dbReference type="Gene3D" id="2.30.110.10">
    <property type="entry name" value="Electron Transport, Fmn-binding Protein, Chain A"/>
    <property type="match status" value="1"/>
</dbReference>
<dbReference type="RefSeq" id="WP_190212220.1">
    <property type="nucleotide sequence ID" value="NZ_BNBO01000021.1"/>
</dbReference>
<dbReference type="Pfam" id="PF01613">
    <property type="entry name" value="Flavin_Reduct"/>
    <property type="match status" value="1"/>
</dbReference>
<dbReference type="GO" id="GO:0006208">
    <property type="term" value="P:pyrimidine nucleobase catabolic process"/>
    <property type="evidence" value="ECO:0007669"/>
    <property type="project" value="TreeGrafter"/>
</dbReference>
<keyword evidence="4" id="KW-1185">Reference proteome</keyword>
<evidence type="ECO:0000313" key="4">
    <source>
        <dbReference type="Proteomes" id="UP000617734"/>
    </source>
</evidence>
<dbReference type="GO" id="GO:0010181">
    <property type="term" value="F:FMN binding"/>
    <property type="evidence" value="ECO:0007669"/>
    <property type="project" value="InterPro"/>
</dbReference>
<dbReference type="InterPro" id="IPR050268">
    <property type="entry name" value="NADH-dep_flavin_reductase"/>
</dbReference>
<accession>A0A919KVG1</accession>
<sequence length="165" mass="17264">MTVDGAALRSALRAHAAGVAVLTAAGADGPVGVTVTSFTSVSAGPALVSVTLADTSSTWARLQDCERFGIQLLGAHQADLALRFARPGADRFAPPTAWRPGPYGVPLLDDCLTWLLCSRYRQLRLGDHHLLVGAVEQVRQGAPGDSLVHLHGDLRPVSAPTPART</sequence>
<evidence type="ECO:0000259" key="2">
    <source>
        <dbReference type="SMART" id="SM00903"/>
    </source>
</evidence>
<protein>
    <submittedName>
        <fullName evidence="3">Flavin-dependent reductase</fullName>
    </submittedName>
</protein>
<dbReference type="InterPro" id="IPR012349">
    <property type="entry name" value="Split_barrel_FMN-bd"/>
</dbReference>
<evidence type="ECO:0000256" key="1">
    <source>
        <dbReference type="ARBA" id="ARBA00023002"/>
    </source>
</evidence>
<dbReference type="Proteomes" id="UP000617734">
    <property type="component" value="Unassembled WGS sequence"/>
</dbReference>
<evidence type="ECO:0000313" key="3">
    <source>
        <dbReference type="EMBL" id="GHH74007.1"/>
    </source>
</evidence>
<feature type="domain" description="Flavin reductase like" evidence="2">
    <location>
        <begin position="12"/>
        <end position="156"/>
    </location>
</feature>
<gene>
    <name evidence="3" type="ORF">GCM10018781_39840</name>
</gene>
<keyword evidence="1" id="KW-0560">Oxidoreductase</keyword>